<evidence type="ECO:0000256" key="1">
    <source>
        <dbReference type="ARBA" id="ARBA00004123"/>
    </source>
</evidence>
<dbReference type="InterPro" id="IPR033031">
    <property type="entry name" value="Scc2/Nipped-B"/>
</dbReference>
<dbReference type="GO" id="GO:0090694">
    <property type="term" value="C:Scc2-Scc4 cohesin loading complex"/>
    <property type="evidence" value="ECO:0007669"/>
    <property type="project" value="TreeGrafter"/>
</dbReference>
<dbReference type="KEGG" id="eiv:EIN_409680"/>
<dbReference type="InterPro" id="IPR026003">
    <property type="entry name" value="Cohesin_HEAT"/>
</dbReference>
<evidence type="ECO:0000256" key="3">
    <source>
        <dbReference type="ARBA" id="ARBA00022737"/>
    </source>
</evidence>
<dbReference type="OMA" id="ISEMCIN"/>
<dbReference type="Pfam" id="PF12765">
    <property type="entry name" value="Cohesin_HEAT"/>
    <property type="match status" value="1"/>
</dbReference>
<dbReference type="GeneID" id="14884658"/>
<dbReference type="Gene3D" id="1.25.10.10">
    <property type="entry name" value="Leucine-rich Repeat Variant"/>
    <property type="match status" value="1"/>
</dbReference>
<dbReference type="EMBL" id="KB207048">
    <property type="protein sequence ID" value="ELP85649.1"/>
    <property type="molecule type" value="Genomic_DNA"/>
</dbReference>
<evidence type="ECO:0000256" key="2">
    <source>
        <dbReference type="ARBA" id="ARBA00009252"/>
    </source>
</evidence>
<evidence type="ECO:0000256" key="4">
    <source>
        <dbReference type="ARBA" id="ARBA00023242"/>
    </source>
</evidence>
<dbReference type="AlphaFoldDB" id="A0A0A1TWN6"/>
<evidence type="ECO:0000313" key="8">
    <source>
        <dbReference type="EMBL" id="ELP85649.1"/>
    </source>
</evidence>
<dbReference type="InterPro" id="IPR024986">
    <property type="entry name" value="Nipped-B_C"/>
</dbReference>
<dbReference type="Proteomes" id="UP000014680">
    <property type="component" value="Unassembled WGS sequence"/>
</dbReference>
<dbReference type="RefSeq" id="XP_004184995.1">
    <property type="nucleotide sequence ID" value="XM_004184947.1"/>
</dbReference>
<accession>A0A0A1TWN6</accession>
<dbReference type="GO" id="GO:0061775">
    <property type="term" value="F:cohesin loader activity"/>
    <property type="evidence" value="ECO:0007669"/>
    <property type="project" value="InterPro"/>
</dbReference>
<evidence type="ECO:0000256" key="5">
    <source>
        <dbReference type="ARBA" id="ARBA00023306"/>
    </source>
</evidence>
<evidence type="ECO:0000313" key="9">
    <source>
        <dbReference type="Proteomes" id="UP000014680"/>
    </source>
</evidence>
<dbReference type="GO" id="GO:0003682">
    <property type="term" value="F:chromatin binding"/>
    <property type="evidence" value="ECO:0007669"/>
    <property type="project" value="TreeGrafter"/>
</dbReference>
<gene>
    <name evidence="8" type="ORF">EIN_409680</name>
</gene>
<name>A0A0A1TWN6_ENTIV</name>
<sequence>MSLVVDLNKYILTYIKSNDVVSLALLMLTNTEFFTNSDGTQKEILLRSITLTQPNVTLSLSAACVHVLLHPTPDYNSIVEILHSASSSQLYLTEKLQPIFKEILKGMVVAIDTKALTESNVLVLLTPILLFLSCDVESLHASATKVLISSWKNYSTLVEQIVQDICLAFSTSTAQRSKSVALKLATPLTAALVLALQADGEYKKSTTLATTFMNNFFATLISSAQPSLLANFSADVMSLATTPAYPAALILFQLLVNATLTQLVKGKLPLSVKYVAIDFISQVAASFHSKQTKTDDKMQEVCNSCGNDFVQTEGVEWTNVPQGMCGKCYVNELLSDYFSKLTGKKLTSIWYLREAVLALAANLNVSGYKLLCGLFLEQIKNDEKSKEWEKNALETQLGWEDPQNHFIVSRVNIGEVLIRFDAFDDKQFLEIVIPEFPKIQEMCLNCTLKMIQDSQAMVRARGLKGLVSIIKVTPDLGDKPMIQNVIVNRLKDKSATVRETALDLVAMKLGGEEINEVVERLFDVSVLVRKKAVKLVLVRIKEMIFEKDPLASPLLKRIFLIASRPDRQNDREEAKKIIREVFLPLNNLKIDLLINVVQTEITEAANQLIDTLNDQQNETLQNYLISQLGSESLIKVLMLLKLSAKGTSSKIRIANKMGDLMSFVCLDDDKVKETNAVLELISLVVSHMNVTKSDEMVMKRLSSTLLNMTYKTTNLTMLILLVKCFIGVELKKNEINTIGDFCVQYLKLALNDSVRQRALNVLAVIFKNVDLSATNSLKNYYLNSNKPVAVDLFNTILTLKSSTSAGLICQMNTIFSLLQQYPGLYIHYETIKNYFSIYITKTLSSGNEQLAISTLSLLFELFEAETTDDLSALQTTLAQTHTKELLPLLTSQSASVRFKALVLASSIIKKGLINPIQILSALIGLVTDKTQLTSTNAISLLRLLNEKSSSLIQCRFVEGSQMGFKLRGEERSLMRIPHPLSSVYLLFSLNQRKAVLTSLVQKFSDTVEEGVSEDGVYENLFLLEVVCLLQYTKSTEVMIVLQPLKKIAAVSLPDIRGSMKKRMKSQNVKTTSIAQLIVCVYATMVANFLGSYYNVNEEGNAENLTTSVSDLQDNQHPFVVAGFKYIDKIMSDFDALKAFWKYSRQVMDGEYENFTLQN</sequence>
<organism evidence="8 9">
    <name type="scientific">Entamoeba invadens IP1</name>
    <dbReference type="NCBI Taxonomy" id="370355"/>
    <lineage>
        <taxon>Eukaryota</taxon>
        <taxon>Amoebozoa</taxon>
        <taxon>Evosea</taxon>
        <taxon>Archamoebae</taxon>
        <taxon>Mastigamoebida</taxon>
        <taxon>Entamoebidae</taxon>
        <taxon>Entamoeba</taxon>
    </lineage>
</organism>
<dbReference type="VEuPathDB" id="AmoebaDB:EIN_409680"/>
<dbReference type="GO" id="GO:1990414">
    <property type="term" value="P:replication-born double-strand break repair via sister chromatid exchange"/>
    <property type="evidence" value="ECO:0007669"/>
    <property type="project" value="TreeGrafter"/>
</dbReference>
<reference evidence="8 9" key="1">
    <citation type="submission" date="2012-10" db="EMBL/GenBank/DDBJ databases">
        <authorList>
            <person name="Zafar N."/>
            <person name="Inman J."/>
            <person name="Hall N."/>
            <person name="Lorenzi H."/>
            <person name="Caler E."/>
        </authorList>
    </citation>
    <scope>NUCLEOTIDE SEQUENCE [LARGE SCALE GENOMIC DNA]</scope>
    <source>
        <strain evidence="8 9">IP1</strain>
    </source>
</reference>
<dbReference type="InterPro" id="IPR011989">
    <property type="entry name" value="ARM-like"/>
</dbReference>
<keyword evidence="5 6" id="KW-0131">Cell cycle</keyword>
<feature type="domain" description="Sister chromatid cohesion C-terminal" evidence="7">
    <location>
        <begin position="875"/>
        <end position="1047"/>
    </location>
</feature>
<comment type="subcellular location">
    <subcellularLocation>
        <location evidence="1 6">Nucleus</location>
    </subcellularLocation>
</comment>
<dbReference type="PANTHER" id="PTHR21704">
    <property type="entry name" value="NIPPED-B-LIKE PROTEIN DELANGIN SCC2-RELATED"/>
    <property type="match status" value="1"/>
</dbReference>
<dbReference type="GO" id="GO:0071169">
    <property type="term" value="P:establishment of protein localization to chromatin"/>
    <property type="evidence" value="ECO:0007669"/>
    <property type="project" value="TreeGrafter"/>
</dbReference>
<dbReference type="GO" id="GO:0034087">
    <property type="term" value="P:establishment of mitotic sister chromatid cohesion"/>
    <property type="evidence" value="ECO:0007669"/>
    <property type="project" value="TreeGrafter"/>
</dbReference>
<dbReference type="SUPFAM" id="SSF48371">
    <property type="entry name" value="ARM repeat"/>
    <property type="match status" value="1"/>
</dbReference>
<protein>
    <recommendedName>
        <fullName evidence="6">Sister chromatid cohesion protein</fullName>
    </recommendedName>
</protein>
<comment type="similarity">
    <text evidence="2 6">Belongs to the SCC2/Nipped-B family.</text>
</comment>
<dbReference type="PANTHER" id="PTHR21704:SF18">
    <property type="entry name" value="NIPPED-B-LIKE PROTEIN"/>
    <property type="match status" value="1"/>
</dbReference>
<evidence type="ECO:0000259" key="7">
    <source>
        <dbReference type="Pfam" id="PF12830"/>
    </source>
</evidence>
<keyword evidence="9" id="KW-1185">Reference proteome</keyword>
<proteinExistence type="inferred from homology"/>
<keyword evidence="3 6" id="KW-0677">Repeat</keyword>
<dbReference type="GO" id="GO:0140588">
    <property type="term" value="P:chromatin looping"/>
    <property type="evidence" value="ECO:0007669"/>
    <property type="project" value="InterPro"/>
</dbReference>
<evidence type="ECO:0000256" key="6">
    <source>
        <dbReference type="RuleBase" id="RU364107"/>
    </source>
</evidence>
<keyword evidence="4 6" id="KW-0539">Nucleus</keyword>
<dbReference type="InterPro" id="IPR016024">
    <property type="entry name" value="ARM-type_fold"/>
</dbReference>
<dbReference type="OrthoDB" id="418242at2759"/>
<dbReference type="Pfam" id="PF12830">
    <property type="entry name" value="Nipped-B_C"/>
    <property type="match status" value="1"/>
</dbReference>
<dbReference type="GO" id="GO:0010468">
    <property type="term" value="P:regulation of gene expression"/>
    <property type="evidence" value="ECO:0007669"/>
    <property type="project" value="InterPro"/>
</dbReference>